<dbReference type="AlphaFoldDB" id="A0AAW1MCU6"/>
<sequence>MQILNLSKDETKQFSDFMGHTLKTHEEFYELPVDIFQTAKVSKILLMMEKGCIPAEYKGKSLAEIHFDNNLEYAEENNNFSDGDDIILNEEQVSNATPQNEGPTQQKIIQKVATDEEDDHENLSSKHTQHSQKPGKRRWSNTEITLLEKRFKFHLERNRYPSAKELSEFILKHKISRSPAVVKSKLQHLMKQHNK</sequence>
<feature type="compositionally biased region" description="Basic residues" evidence="1">
    <location>
        <begin position="127"/>
        <end position="139"/>
    </location>
</feature>
<dbReference type="PANTHER" id="PTHR33480">
    <property type="entry name" value="SET DOMAIN-CONTAINING PROTEIN-RELATED"/>
    <property type="match status" value="1"/>
</dbReference>
<protein>
    <submittedName>
        <fullName evidence="2">Uncharacterized protein</fullName>
    </submittedName>
</protein>
<proteinExistence type="predicted"/>
<reference evidence="2 3" key="1">
    <citation type="journal article" date="2024" name="BMC Genomics">
        <title>De novo assembly and annotation of Popillia japonica's genome with initial clues to its potential as an invasive pest.</title>
        <authorList>
            <person name="Cucini C."/>
            <person name="Boschi S."/>
            <person name="Funari R."/>
            <person name="Cardaioli E."/>
            <person name="Iannotti N."/>
            <person name="Marturano G."/>
            <person name="Paoli F."/>
            <person name="Bruttini M."/>
            <person name="Carapelli A."/>
            <person name="Frati F."/>
            <person name="Nardi F."/>
        </authorList>
    </citation>
    <scope>NUCLEOTIDE SEQUENCE [LARGE SCALE GENOMIC DNA]</scope>
    <source>
        <strain evidence="2">DMR45628</strain>
    </source>
</reference>
<feature type="region of interest" description="Disordered" evidence="1">
    <location>
        <begin position="113"/>
        <end position="140"/>
    </location>
</feature>
<accession>A0AAW1MCU6</accession>
<evidence type="ECO:0000313" key="2">
    <source>
        <dbReference type="EMBL" id="KAK9744380.1"/>
    </source>
</evidence>
<organism evidence="2 3">
    <name type="scientific">Popillia japonica</name>
    <name type="common">Japanese beetle</name>
    <dbReference type="NCBI Taxonomy" id="7064"/>
    <lineage>
        <taxon>Eukaryota</taxon>
        <taxon>Metazoa</taxon>
        <taxon>Ecdysozoa</taxon>
        <taxon>Arthropoda</taxon>
        <taxon>Hexapoda</taxon>
        <taxon>Insecta</taxon>
        <taxon>Pterygota</taxon>
        <taxon>Neoptera</taxon>
        <taxon>Endopterygota</taxon>
        <taxon>Coleoptera</taxon>
        <taxon>Polyphaga</taxon>
        <taxon>Scarabaeiformia</taxon>
        <taxon>Scarabaeidae</taxon>
        <taxon>Rutelinae</taxon>
        <taxon>Popillia</taxon>
    </lineage>
</organism>
<name>A0AAW1MCU6_POPJA</name>
<evidence type="ECO:0000313" key="3">
    <source>
        <dbReference type="Proteomes" id="UP001458880"/>
    </source>
</evidence>
<evidence type="ECO:0000256" key="1">
    <source>
        <dbReference type="SAM" id="MobiDB-lite"/>
    </source>
</evidence>
<keyword evidence="3" id="KW-1185">Reference proteome</keyword>
<comment type="caution">
    <text evidence="2">The sequence shown here is derived from an EMBL/GenBank/DDBJ whole genome shotgun (WGS) entry which is preliminary data.</text>
</comment>
<dbReference type="EMBL" id="JASPKY010000059">
    <property type="protein sequence ID" value="KAK9744380.1"/>
    <property type="molecule type" value="Genomic_DNA"/>
</dbReference>
<gene>
    <name evidence="2" type="ORF">QE152_g7823</name>
</gene>
<dbReference type="Proteomes" id="UP001458880">
    <property type="component" value="Unassembled WGS sequence"/>
</dbReference>